<sequence length="51" mass="5775">MESDLSREPNVRTILSGTNGSMRVDSEKTEIETELSHYLKQPVDEEAEPLL</sequence>
<organism evidence="2">
    <name type="scientific">Rhizophagus irregularis (strain DAOM 181602 / DAOM 197198 / MUCL 43194)</name>
    <name type="common">Arbuscular mycorrhizal fungus</name>
    <name type="synonym">Glomus intraradices</name>
    <dbReference type="NCBI Taxonomy" id="747089"/>
    <lineage>
        <taxon>Eukaryota</taxon>
        <taxon>Fungi</taxon>
        <taxon>Fungi incertae sedis</taxon>
        <taxon>Mucoromycota</taxon>
        <taxon>Glomeromycotina</taxon>
        <taxon>Glomeromycetes</taxon>
        <taxon>Glomerales</taxon>
        <taxon>Glomeraceae</taxon>
        <taxon>Rhizophagus</taxon>
    </lineage>
</organism>
<evidence type="ECO:0000256" key="1">
    <source>
        <dbReference type="SAM" id="MobiDB-lite"/>
    </source>
</evidence>
<dbReference type="EMBL" id="KI278690">
    <property type="protein sequence ID" value="ESA18992.1"/>
    <property type="molecule type" value="Genomic_DNA"/>
</dbReference>
<protein>
    <submittedName>
        <fullName evidence="2">Uncharacterized protein</fullName>
    </submittedName>
</protein>
<feature type="region of interest" description="Disordered" evidence="1">
    <location>
        <begin position="1"/>
        <end position="26"/>
    </location>
</feature>
<feature type="compositionally biased region" description="Basic and acidic residues" evidence="1">
    <location>
        <begin position="1"/>
        <end position="10"/>
    </location>
</feature>
<evidence type="ECO:0000313" key="2">
    <source>
        <dbReference type="EMBL" id="ESA18992.1"/>
    </source>
</evidence>
<accession>U9UH76</accession>
<proteinExistence type="predicted"/>
<name>U9UH76_RHIID</name>
<dbReference type="AlphaFoldDB" id="U9UH76"/>
<reference evidence="2" key="1">
    <citation type="submission" date="2013-07" db="EMBL/GenBank/DDBJ databases">
        <title>The genome of an arbuscular mycorrhizal fungus provides insights into the evolution of the oldest plant symbiosis.</title>
        <authorList>
            <consortium name="DOE Joint Genome Institute"/>
            <person name="Tisserant E."/>
            <person name="Malbreil M."/>
            <person name="Kuo A."/>
            <person name="Kohler A."/>
            <person name="Symeonidi A."/>
            <person name="Balestrini R."/>
            <person name="Charron P."/>
            <person name="Duensing N."/>
            <person name="Frei-dit-Frey N."/>
            <person name="Gianinazzi-Pearson V."/>
            <person name="Gilbert B."/>
            <person name="Handa Y."/>
            <person name="Hijri M."/>
            <person name="Kaul R."/>
            <person name="Kawaguchi M."/>
            <person name="Krajinski F."/>
            <person name="Lammers P."/>
            <person name="Lapierre D."/>
            <person name="Masclaux F.G."/>
            <person name="Murat C."/>
            <person name="Morin E."/>
            <person name="Ndikumana S."/>
            <person name="Pagni M."/>
            <person name="Petitpierre D."/>
            <person name="Requena N."/>
            <person name="Rosikiewicz P."/>
            <person name="Riley R."/>
            <person name="Saito K."/>
            <person name="San Clemente H."/>
            <person name="Shapiro H."/>
            <person name="van Tuinen D."/>
            <person name="Becard G."/>
            <person name="Bonfante P."/>
            <person name="Paszkowski U."/>
            <person name="Shachar-Hill Y."/>
            <person name="Young J.P."/>
            <person name="Sanders I.R."/>
            <person name="Henrissat B."/>
            <person name="Rensing S.A."/>
            <person name="Grigoriev I.V."/>
            <person name="Corradi N."/>
            <person name="Roux C."/>
            <person name="Martin F."/>
        </authorList>
    </citation>
    <scope>NUCLEOTIDE SEQUENCE</scope>
    <source>
        <strain evidence="2">DAOM 197198</strain>
    </source>
</reference>
<gene>
    <name evidence="2" type="ORF">GLOINDRAFT_20085</name>
</gene>
<dbReference type="HOGENOM" id="CLU_3107524_0_0_1"/>